<dbReference type="EMBL" id="BOMM01000017">
    <property type="protein sequence ID" value="GIE10706.1"/>
    <property type="molecule type" value="Genomic_DNA"/>
</dbReference>
<gene>
    <name evidence="1" type="ORF">Afe05nite_25460</name>
</gene>
<sequence>MFKAVVLRTGAEVLASSRTQAFWARPVSTNDVELEFARPAVGRVLPFDDCGDVWPVQGVSGQPVSLIYTRLQPPRTAALPGRGTKMASHFRRESGHAGALQKDEDLRHGVRRSSVGRGLVTEHVHGQAGVEIELVEEEIVGVDGRDVVGLEGRLEGMTGSSGRAADRPDPVVAHAW</sequence>
<dbReference type="AlphaFoldDB" id="A0A919IX60"/>
<protein>
    <submittedName>
        <fullName evidence="1">Uncharacterized protein</fullName>
    </submittedName>
</protein>
<dbReference type="Proteomes" id="UP000598174">
    <property type="component" value="Unassembled WGS sequence"/>
</dbReference>
<name>A0A919IX60_9ACTN</name>
<comment type="caution">
    <text evidence="1">The sequence shown here is derived from an EMBL/GenBank/DDBJ whole genome shotgun (WGS) entry which is preliminary data.</text>
</comment>
<accession>A0A919IX60</accession>
<keyword evidence="2" id="KW-1185">Reference proteome</keyword>
<organism evidence="1 2">
    <name type="scientific">Paractinoplanes ferrugineus</name>
    <dbReference type="NCBI Taxonomy" id="113564"/>
    <lineage>
        <taxon>Bacteria</taxon>
        <taxon>Bacillati</taxon>
        <taxon>Actinomycetota</taxon>
        <taxon>Actinomycetes</taxon>
        <taxon>Micromonosporales</taxon>
        <taxon>Micromonosporaceae</taxon>
        <taxon>Paractinoplanes</taxon>
    </lineage>
</organism>
<evidence type="ECO:0000313" key="1">
    <source>
        <dbReference type="EMBL" id="GIE10706.1"/>
    </source>
</evidence>
<evidence type="ECO:0000313" key="2">
    <source>
        <dbReference type="Proteomes" id="UP000598174"/>
    </source>
</evidence>
<reference evidence="1" key="1">
    <citation type="submission" date="2021-01" db="EMBL/GenBank/DDBJ databases">
        <title>Whole genome shotgun sequence of Actinoplanes ferrugineus NBRC 15555.</title>
        <authorList>
            <person name="Komaki H."/>
            <person name="Tamura T."/>
        </authorList>
    </citation>
    <scope>NUCLEOTIDE SEQUENCE</scope>
    <source>
        <strain evidence="1">NBRC 15555</strain>
    </source>
</reference>
<proteinExistence type="predicted"/>